<dbReference type="PROSITE" id="PS51257">
    <property type="entry name" value="PROKAR_LIPOPROTEIN"/>
    <property type="match status" value="1"/>
</dbReference>
<protein>
    <recommendedName>
        <fullName evidence="3">Viral A-type inclusion protein</fullName>
    </recommendedName>
</protein>
<gene>
    <name evidence="1" type="ORF">DFQ04_3028</name>
</gene>
<name>A0A4R6T2B0_9BACT</name>
<organism evidence="1 2">
    <name type="scientific">Algoriphagus boseongensis</name>
    <dbReference type="NCBI Taxonomy" id="1442587"/>
    <lineage>
        <taxon>Bacteria</taxon>
        <taxon>Pseudomonadati</taxon>
        <taxon>Bacteroidota</taxon>
        <taxon>Cytophagia</taxon>
        <taxon>Cytophagales</taxon>
        <taxon>Cyclobacteriaceae</taxon>
        <taxon>Algoriphagus</taxon>
    </lineage>
</organism>
<evidence type="ECO:0000313" key="2">
    <source>
        <dbReference type="Proteomes" id="UP000294535"/>
    </source>
</evidence>
<comment type="caution">
    <text evidence="1">The sequence shown here is derived from an EMBL/GenBank/DDBJ whole genome shotgun (WGS) entry which is preliminary data.</text>
</comment>
<dbReference type="EMBL" id="SNYF01000008">
    <property type="protein sequence ID" value="TDQ15142.1"/>
    <property type="molecule type" value="Genomic_DNA"/>
</dbReference>
<dbReference type="AlphaFoldDB" id="A0A4R6T2B0"/>
<reference evidence="1 2" key="1">
    <citation type="submission" date="2019-03" db="EMBL/GenBank/DDBJ databases">
        <title>Genomic Encyclopedia of Type Strains, Phase III (KMG-III): the genomes of soil and plant-associated and newly described type strains.</title>
        <authorList>
            <person name="Whitman W."/>
        </authorList>
    </citation>
    <scope>NUCLEOTIDE SEQUENCE [LARGE SCALE GENOMIC DNA]</scope>
    <source>
        <strain evidence="1 2">CECT 8446</strain>
    </source>
</reference>
<evidence type="ECO:0008006" key="3">
    <source>
        <dbReference type="Google" id="ProtNLM"/>
    </source>
</evidence>
<proteinExistence type="predicted"/>
<dbReference type="Proteomes" id="UP000294535">
    <property type="component" value="Unassembled WGS sequence"/>
</dbReference>
<sequence length="150" mass="17230">MESVNRPNMKYLLFCLVIGVSFIFQSCGNKQVEENKKLREEVIAVHDEVMPKMGQLKSFEKTALQMAEDISKASPMDSVKIQELKNLAAELDQAYEGMFVWMRQYDVEDGEKTPEEVKTYLDDQMEKVSKVNQEIKAVLEKAEKSLRSGQ</sequence>
<accession>A0A4R6T2B0</accession>
<evidence type="ECO:0000313" key="1">
    <source>
        <dbReference type="EMBL" id="TDQ15142.1"/>
    </source>
</evidence>
<keyword evidence="2" id="KW-1185">Reference proteome</keyword>